<evidence type="ECO:0000259" key="13">
    <source>
        <dbReference type="SMART" id="SM00382"/>
    </source>
</evidence>
<dbReference type="InterPro" id="IPR021929">
    <property type="entry name" value="R1A-like_N"/>
</dbReference>
<dbReference type="GO" id="GO:0005524">
    <property type="term" value="F:ATP binding"/>
    <property type="evidence" value="ECO:0007669"/>
    <property type="project" value="UniProtKB-KW"/>
</dbReference>
<evidence type="ECO:0000313" key="14">
    <source>
        <dbReference type="EMBL" id="CAI9112961.1"/>
    </source>
</evidence>
<keyword evidence="7" id="KW-0381">Hypersensitive response</keyword>
<keyword evidence="5" id="KW-0963">Cytoplasm</keyword>
<dbReference type="InterPro" id="IPR044974">
    <property type="entry name" value="Disease_R_plants"/>
</dbReference>
<keyword evidence="12" id="KW-0175">Coiled coil</keyword>
<dbReference type="CDD" id="cd14798">
    <property type="entry name" value="RX-CC_like"/>
    <property type="match status" value="1"/>
</dbReference>
<evidence type="ECO:0000256" key="11">
    <source>
        <dbReference type="ARBA" id="ARBA00022840"/>
    </source>
</evidence>
<dbReference type="EMBL" id="OX459124">
    <property type="protein sequence ID" value="CAI9112961.1"/>
    <property type="molecule type" value="Genomic_DNA"/>
</dbReference>
<dbReference type="SUPFAM" id="SSF52540">
    <property type="entry name" value="P-loop containing nucleoside triphosphate hydrolases"/>
    <property type="match status" value="2"/>
</dbReference>
<dbReference type="Pfam" id="PF23559">
    <property type="entry name" value="WHD_DRP"/>
    <property type="match status" value="1"/>
</dbReference>
<dbReference type="InterPro" id="IPR027417">
    <property type="entry name" value="P-loop_NTPase"/>
</dbReference>
<dbReference type="GO" id="GO:0043531">
    <property type="term" value="F:ADP binding"/>
    <property type="evidence" value="ECO:0007669"/>
    <property type="project" value="InterPro"/>
</dbReference>
<dbReference type="InterPro" id="IPR002182">
    <property type="entry name" value="NB-ARC"/>
</dbReference>
<comment type="subcellular location">
    <subcellularLocation>
        <location evidence="3">Cytoplasm</location>
    </subcellularLocation>
    <subcellularLocation>
        <location evidence="2">Membrane</location>
        <topology evidence="2">Peripheral membrane protein</topology>
    </subcellularLocation>
</comment>
<dbReference type="GO" id="GO:0016020">
    <property type="term" value="C:membrane"/>
    <property type="evidence" value="ECO:0007669"/>
    <property type="project" value="UniProtKB-SubCell"/>
</dbReference>
<gene>
    <name evidence="14" type="ORF">OLC1_LOCUS20054</name>
</gene>
<evidence type="ECO:0000256" key="9">
    <source>
        <dbReference type="ARBA" id="ARBA00022741"/>
    </source>
</evidence>
<keyword evidence="6" id="KW-0433">Leucine-rich repeat</keyword>
<dbReference type="FunFam" id="3.40.50.300:FF:001091">
    <property type="entry name" value="Probable disease resistance protein At1g61300"/>
    <property type="match status" value="1"/>
</dbReference>
<dbReference type="InterPro" id="IPR032675">
    <property type="entry name" value="LRR_dom_sf"/>
</dbReference>
<evidence type="ECO:0000256" key="3">
    <source>
        <dbReference type="ARBA" id="ARBA00004496"/>
    </source>
</evidence>
<evidence type="ECO:0000256" key="5">
    <source>
        <dbReference type="ARBA" id="ARBA00022490"/>
    </source>
</evidence>
<dbReference type="InterPro" id="IPR003593">
    <property type="entry name" value="AAA+_ATPase"/>
</dbReference>
<evidence type="ECO:0000256" key="6">
    <source>
        <dbReference type="ARBA" id="ARBA00022614"/>
    </source>
</evidence>
<dbReference type="Pfam" id="PF00931">
    <property type="entry name" value="NB-ARC"/>
    <property type="match status" value="2"/>
</dbReference>
<protein>
    <submittedName>
        <fullName evidence="14">OLC1v1013476C1</fullName>
    </submittedName>
</protein>
<evidence type="ECO:0000256" key="2">
    <source>
        <dbReference type="ARBA" id="ARBA00004170"/>
    </source>
</evidence>
<dbReference type="Gene3D" id="1.10.10.10">
    <property type="entry name" value="Winged helix-like DNA-binding domain superfamily/Winged helix DNA-binding domain"/>
    <property type="match status" value="1"/>
</dbReference>
<dbReference type="PANTHER" id="PTHR23155">
    <property type="entry name" value="DISEASE RESISTANCE PROTEIN RP"/>
    <property type="match status" value="1"/>
</dbReference>
<evidence type="ECO:0000256" key="1">
    <source>
        <dbReference type="ARBA" id="ARBA00002074"/>
    </source>
</evidence>
<evidence type="ECO:0000256" key="7">
    <source>
        <dbReference type="ARBA" id="ARBA00022667"/>
    </source>
</evidence>
<dbReference type="InterPro" id="IPR038005">
    <property type="entry name" value="RX-like_CC"/>
</dbReference>
<dbReference type="GO" id="GO:0005737">
    <property type="term" value="C:cytoplasm"/>
    <property type="evidence" value="ECO:0007669"/>
    <property type="project" value="UniProtKB-SubCell"/>
</dbReference>
<dbReference type="PANTHER" id="PTHR23155:SF1152">
    <property type="entry name" value="AAA+ ATPASE DOMAIN-CONTAINING PROTEIN"/>
    <property type="match status" value="1"/>
</dbReference>
<keyword evidence="10" id="KW-0611">Plant defense</keyword>
<dbReference type="InterPro" id="IPR036388">
    <property type="entry name" value="WH-like_DNA-bd_sf"/>
</dbReference>
<dbReference type="SUPFAM" id="SSF52047">
    <property type="entry name" value="RNI-like"/>
    <property type="match status" value="1"/>
</dbReference>
<sequence length="1610" mass="181843">MASTFTDCILSALHEVGRVLDETHPSEYMLVHYFKLLRYRLGNLKMVVLSATKRGINLSPSSLLETEDLVRKIAEYVPFFDPFEDYSTALYWAFEDLSSLRKLMEELSAPLLDALSQSSSLPIDEVLEFISFSLENLENFQDLRVFCIPSALLDAVKALGEQVKFLKSLILIVIQRNIEPGKDLLAHSGAVAVDAAFLLFDDGISRQREGRIGLHENFVEEQKLEISTLMQMIKPIHPQVYKTYTEALSRSKLAPENEALIATQNLLSSLISILREELARTTHVLVPINKDQLQELYEGLVSLRKTILKQQPNKLDLKIKEDIVTVVCDAGVFICSFQHAHKETELSIVHELTEAIKIIQSNLREEDAIAPTTFKSQSTTHLAFVDFLLEKLMELTSNNDEPTAKNLAPTIQEELVFFRSFLEETVELPNDHQEQLQALRGRVLEATYRIEELIEYLLVGNLPDSASEPIFCTMKDISNIKTEIKAMKRPEINVLRVTAMHSHLGSTTPSVTKEIVGLQDQAKSIMNQLMRGSENLRIVAVVGMAGLGKTTLAEKVYNNESILYHFSVSAFTTVAQTFDKKGVLADILKQIDPGKYSLVNSKTSADDVAEMLWRSLRGKRYLVILDDIWEVEDWQQLRESFPNDSKGSRIIFTSRRHDVAPPDMLYEGKPFELRLLNAEESVDLLQSRLYKRCRDTLDLSYKQLPEHLKPCLLYFATFQEDEQVSVNRLLSLWMAEGFIRKVEMKRLSDVAEEYLNDLKAKDEQFLHFLEGGHDELSAFCEPRVLDLERIQLDGDIPSEIGQLVRLTYLGIRGIVREIPSSIGNLSNLETFVLINERSSDLLLPDSFWNLRKLKHFRVSRGDSFTWGVVLPVANLDNSSEFYELDTISGVDIPYDWVERVMKKFPNVRKLKFKLSRLQTPVEDIFKDWSENPIQTVVLDILTQLESLCVDSGVAGCGVELSLPTNLKQLTLGSFYLTEGILSGIGKLPNLEYLKLKEWSGCDDQFGCLEKLVLSHCRCLEEIPSCFETISTLQMIKVSYCSDTVTESVKKIKEVQADYGNSDLKIIIIRDIFAGDLYKSGEDEGVCALHDAIKALTEQMTFLKALIHFVVQRNTEPNKDWLAHVGAVVIEAAFFRFDDGFCQESSGALGLDKRVARKKILEISTLIQKIKNIHPQVCKTFTEALISTKLTTRLLPPADHGTESDAESLVATQNLLSSLVSILYRKLTQCGRVVDPNRDQLQELYEGLRSLRKSVTKQLPNKLDQKNIQGDIVSVVCDVAVFICSFQQSHDQEAGLICIVQQSSETIKKILSNLGVAEKDAQVTLFNSRSTTLLAFFDFLIEKLMELTSNNVELTAIQQELDSLRSLLGDIVEQPNDQGELQDLKGRILEVAYRVEDLIDHSLLVGSPQILFQNYLFLSEITFMKKPEIHEKKSTASQSQLVKSTSPSISTKEIVGFHDEATSIINRLKRGSKNLRVLAIVGMAGLGKTTLAEKVYNNESISYHFSVCAFTTVAQKFDKNGVLLDLIKQVDPGKYSKITSEANADDVAEQLWRSLKGKRYLIVLDDIWEAKAQQHLQASFPDDSKGVESFLQVVVMMLLLQRCTMKKITLN</sequence>
<dbReference type="Proteomes" id="UP001161247">
    <property type="component" value="Chromosome 7"/>
</dbReference>
<organism evidence="14 15">
    <name type="scientific">Oldenlandia corymbosa var. corymbosa</name>
    <dbReference type="NCBI Taxonomy" id="529605"/>
    <lineage>
        <taxon>Eukaryota</taxon>
        <taxon>Viridiplantae</taxon>
        <taxon>Streptophyta</taxon>
        <taxon>Embryophyta</taxon>
        <taxon>Tracheophyta</taxon>
        <taxon>Spermatophyta</taxon>
        <taxon>Magnoliopsida</taxon>
        <taxon>eudicotyledons</taxon>
        <taxon>Gunneridae</taxon>
        <taxon>Pentapetalae</taxon>
        <taxon>asterids</taxon>
        <taxon>lamiids</taxon>
        <taxon>Gentianales</taxon>
        <taxon>Rubiaceae</taxon>
        <taxon>Rubioideae</taxon>
        <taxon>Spermacoceae</taxon>
        <taxon>Hedyotis-Oldenlandia complex</taxon>
        <taxon>Oldenlandia</taxon>
    </lineage>
</organism>
<dbReference type="SMART" id="SM00382">
    <property type="entry name" value="AAA"/>
    <property type="match status" value="2"/>
</dbReference>
<feature type="domain" description="AAA+ ATPase" evidence="13">
    <location>
        <begin position="535"/>
        <end position="679"/>
    </location>
</feature>
<dbReference type="PRINTS" id="PR00364">
    <property type="entry name" value="DISEASERSIST"/>
</dbReference>
<dbReference type="Gene3D" id="3.40.50.300">
    <property type="entry name" value="P-loop containing nucleotide triphosphate hydrolases"/>
    <property type="match status" value="2"/>
</dbReference>
<evidence type="ECO:0000256" key="4">
    <source>
        <dbReference type="ARBA" id="ARBA00008894"/>
    </source>
</evidence>
<reference evidence="14" key="1">
    <citation type="submission" date="2023-03" db="EMBL/GenBank/DDBJ databases">
        <authorList>
            <person name="Julca I."/>
        </authorList>
    </citation>
    <scope>NUCLEOTIDE SEQUENCE</scope>
</reference>
<dbReference type="Gene3D" id="3.80.10.10">
    <property type="entry name" value="Ribonuclease Inhibitor"/>
    <property type="match status" value="2"/>
</dbReference>
<name>A0AAV1DYN5_OLDCO</name>
<feature type="domain" description="AAA+ ATPase" evidence="13">
    <location>
        <begin position="1473"/>
        <end position="1608"/>
    </location>
</feature>
<evidence type="ECO:0000256" key="8">
    <source>
        <dbReference type="ARBA" id="ARBA00022737"/>
    </source>
</evidence>
<comment type="similarity">
    <text evidence="4">Belongs to the disease resistance NB-LRR family.</text>
</comment>
<keyword evidence="9" id="KW-0547">Nucleotide-binding</keyword>
<keyword evidence="15" id="KW-1185">Reference proteome</keyword>
<proteinExistence type="inferred from homology"/>
<dbReference type="Pfam" id="PF12061">
    <property type="entry name" value="NB-LRR"/>
    <property type="match status" value="2"/>
</dbReference>
<accession>A0AAV1DYN5</accession>
<keyword evidence="11" id="KW-0067">ATP-binding</keyword>
<evidence type="ECO:0000256" key="12">
    <source>
        <dbReference type="ARBA" id="ARBA00023054"/>
    </source>
</evidence>
<comment type="function">
    <text evidence="1">Confers resistance to late blight (Phytophthora infestans) races carrying the avirulence gene Avr1. Resistance proteins guard the plant against pathogens that contain an appropriate avirulence protein via an indirect interaction with this avirulence protein. That triggers a defense system including the hypersensitive response, which restricts the pathogen growth.</text>
</comment>
<keyword evidence="8" id="KW-0677">Repeat</keyword>
<evidence type="ECO:0000256" key="10">
    <source>
        <dbReference type="ARBA" id="ARBA00022821"/>
    </source>
</evidence>
<evidence type="ECO:0000313" key="15">
    <source>
        <dbReference type="Proteomes" id="UP001161247"/>
    </source>
</evidence>
<dbReference type="GO" id="GO:0009626">
    <property type="term" value="P:plant-type hypersensitive response"/>
    <property type="evidence" value="ECO:0007669"/>
    <property type="project" value="UniProtKB-KW"/>
</dbReference>
<dbReference type="InterPro" id="IPR058922">
    <property type="entry name" value="WHD_DRP"/>
</dbReference>